<dbReference type="AlphaFoldDB" id="A0A8H2X5G0"/>
<dbReference type="EMBL" id="CAJMWX010000347">
    <property type="protein sequence ID" value="CAE6413783.1"/>
    <property type="molecule type" value="Genomic_DNA"/>
</dbReference>
<evidence type="ECO:0000313" key="2">
    <source>
        <dbReference type="EMBL" id="CAE6413783.1"/>
    </source>
</evidence>
<evidence type="ECO:0000259" key="1">
    <source>
        <dbReference type="PROSITE" id="PS00498"/>
    </source>
</evidence>
<name>A0A8H2X5G0_9AGAM</name>
<dbReference type="InterPro" id="IPR008922">
    <property type="entry name" value="Di-copper_centre_dom_sf"/>
</dbReference>
<dbReference type="Gene3D" id="1.10.1280.10">
    <property type="entry name" value="Di-copper center containing domain from catechol oxidase"/>
    <property type="match status" value="1"/>
</dbReference>
<protein>
    <recommendedName>
        <fullName evidence="1">Tyrosinase copper-binding domain-containing protein</fullName>
    </recommendedName>
</protein>
<dbReference type="Pfam" id="PF00264">
    <property type="entry name" value="Tyrosinase"/>
    <property type="match status" value="1"/>
</dbReference>
<evidence type="ECO:0000313" key="3">
    <source>
        <dbReference type="Proteomes" id="UP000663888"/>
    </source>
</evidence>
<dbReference type="InterPro" id="IPR002227">
    <property type="entry name" value="Tyrosinase_Cu-bd"/>
</dbReference>
<dbReference type="Proteomes" id="UP000663888">
    <property type="component" value="Unassembled WGS sequence"/>
</dbReference>
<dbReference type="GO" id="GO:0016491">
    <property type="term" value="F:oxidoreductase activity"/>
    <property type="evidence" value="ECO:0007669"/>
    <property type="project" value="InterPro"/>
</dbReference>
<proteinExistence type="predicted"/>
<sequence>MAGFDPIFFLHHCNVDRIYALWEQAYPKYFMGRDGYKDKTGTTQQFKQIWGKFRWKDAPNRPGNPVSSMVDLKGDTPLTPFRKADGTYWTSDDARWTSKIPK</sequence>
<comment type="caution">
    <text evidence="2">The sequence shown here is derived from an EMBL/GenBank/DDBJ whole genome shotgun (WGS) entry which is preliminary data.</text>
</comment>
<gene>
    <name evidence="2" type="ORF">RDB_LOCUS14237</name>
</gene>
<dbReference type="PROSITE" id="PS00498">
    <property type="entry name" value="TYROSINASE_2"/>
    <property type="match status" value="1"/>
</dbReference>
<organism evidence="2 3">
    <name type="scientific">Rhizoctonia solani</name>
    <dbReference type="NCBI Taxonomy" id="456999"/>
    <lineage>
        <taxon>Eukaryota</taxon>
        <taxon>Fungi</taxon>
        <taxon>Dikarya</taxon>
        <taxon>Basidiomycota</taxon>
        <taxon>Agaricomycotina</taxon>
        <taxon>Agaricomycetes</taxon>
        <taxon>Cantharellales</taxon>
        <taxon>Ceratobasidiaceae</taxon>
        <taxon>Rhizoctonia</taxon>
    </lineage>
</organism>
<dbReference type="SUPFAM" id="SSF48056">
    <property type="entry name" value="Di-copper centre-containing domain"/>
    <property type="match status" value="1"/>
</dbReference>
<feature type="non-terminal residue" evidence="2">
    <location>
        <position position="1"/>
    </location>
</feature>
<feature type="domain" description="Tyrosinase copper-binding" evidence="1">
    <location>
        <begin position="5"/>
        <end position="16"/>
    </location>
</feature>
<reference evidence="2" key="1">
    <citation type="submission" date="2021-01" db="EMBL/GenBank/DDBJ databases">
        <authorList>
            <person name="Kaushik A."/>
        </authorList>
    </citation>
    <scope>NUCLEOTIDE SEQUENCE</scope>
    <source>
        <strain evidence="2">AG4-R118</strain>
    </source>
</reference>
<accession>A0A8H2X5G0</accession>